<dbReference type="PANTHER" id="PTHR23003:SF3">
    <property type="entry name" value="FI21236P1-RELATED"/>
    <property type="match status" value="1"/>
</dbReference>
<dbReference type="EMBL" id="CAIIXF020000010">
    <property type="protein sequence ID" value="CAH1797080.1"/>
    <property type="molecule type" value="Genomic_DNA"/>
</dbReference>
<comment type="caution">
    <text evidence="3">The sequence shown here is derived from an EMBL/GenBank/DDBJ whole genome shotgun (WGS) entry which is preliminary data.</text>
</comment>
<dbReference type="Pfam" id="PF00076">
    <property type="entry name" value="RRM_1"/>
    <property type="match status" value="3"/>
</dbReference>
<keyword evidence="1" id="KW-0694">RNA-binding</keyword>
<feature type="compositionally biased region" description="Low complexity" evidence="2">
    <location>
        <begin position="338"/>
        <end position="347"/>
    </location>
</feature>
<evidence type="ECO:0000256" key="2">
    <source>
        <dbReference type="SAM" id="MobiDB-lite"/>
    </source>
</evidence>
<accession>A0A8J1TXJ0</accession>
<dbReference type="GO" id="GO:0005634">
    <property type="term" value="C:nucleus"/>
    <property type="evidence" value="ECO:0007669"/>
    <property type="project" value="TreeGrafter"/>
</dbReference>
<feature type="region of interest" description="Disordered" evidence="2">
    <location>
        <begin position="324"/>
        <end position="348"/>
    </location>
</feature>
<feature type="compositionally biased region" description="Gly residues" evidence="2">
    <location>
        <begin position="152"/>
        <end position="165"/>
    </location>
</feature>
<evidence type="ECO:0000256" key="1">
    <source>
        <dbReference type="ARBA" id="ARBA00022884"/>
    </source>
</evidence>
<evidence type="ECO:0000313" key="3">
    <source>
        <dbReference type="EMBL" id="CAH1797080.1"/>
    </source>
</evidence>
<name>A0A8J1TXJ0_OWEFU</name>
<dbReference type="PROSITE" id="PS50102">
    <property type="entry name" value="RRM"/>
    <property type="match status" value="3"/>
</dbReference>
<proteinExistence type="predicted"/>
<dbReference type="InterPro" id="IPR035979">
    <property type="entry name" value="RBD_domain_sf"/>
</dbReference>
<dbReference type="InterPro" id="IPR012677">
    <property type="entry name" value="Nucleotide-bd_a/b_plait_sf"/>
</dbReference>
<feature type="region of interest" description="Disordered" evidence="2">
    <location>
        <begin position="1"/>
        <end position="56"/>
    </location>
</feature>
<reference evidence="3" key="1">
    <citation type="submission" date="2022-03" db="EMBL/GenBank/DDBJ databases">
        <authorList>
            <person name="Martin C."/>
        </authorList>
    </citation>
    <scope>NUCLEOTIDE SEQUENCE</scope>
</reference>
<dbReference type="GO" id="GO:1990904">
    <property type="term" value="C:ribonucleoprotein complex"/>
    <property type="evidence" value="ECO:0007669"/>
    <property type="project" value="TreeGrafter"/>
</dbReference>
<organism evidence="3 4">
    <name type="scientific">Owenia fusiformis</name>
    <name type="common">Polychaete worm</name>
    <dbReference type="NCBI Taxonomy" id="6347"/>
    <lineage>
        <taxon>Eukaryota</taxon>
        <taxon>Metazoa</taxon>
        <taxon>Spiralia</taxon>
        <taxon>Lophotrochozoa</taxon>
        <taxon>Annelida</taxon>
        <taxon>Polychaeta</taxon>
        <taxon>Sedentaria</taxon>
        <taxon>Canalipalpata</taxon>
        <taxon>Sabellida</taxon>
        <taxon>Oweniida</taxon>
        <taxon>Oweniidae</taxon>
        <taxon>Owenia</taxon>
    </lineage>
</organism>
<dbReference type="Gene3D" id="3.30.70.330">
    <property type="match status" value="3"/>
</dbReference>
<dbReference type="Proteomes" id="UP000749559">
    <property type="component" value="Unassembled WGS sequence"/>
</dbReference>
<feature type="region of interest" description="Disordered" evidence="2">
    <location>
        <begin position="283"/>
        <end position="302"/>
    </location>
</feature>
<dbReference type="OrthoDB" id="610462at2759"/>
<dbReference type="InterPro" id="IPR000504">
    <property type="entry name" value="RRM_dom"/>
</dbReference>
<dbReference type="SMART" id="SM00360">
    <property type="entry name" value="RRM"/>
    <property type="match status" value="3"/>
</dbReference>
<gene>
    <name evidence="3" type="ORF">OFUS_LOCUS21419</name>
</gene>
<dbReference type="AlphaFoldDB" id="A0A8J1TXJ0"/>
<protein>
    <submittedName>
        <fullName evidence="3">Uncharacterized protein</fullName>
    </submittedName>
</protein>
<sequence length="573" mass="60063">MSGDEYGYSGEYTGNNKEDNNYSSSPASFRDRSRSRSRSPVGNKGGSRHNGSGMSNKVTSRCLVLANVPYEVKWQELKDLFKKEIGESAVTYVEIFNNADGKPKGVGAIELKTEDLAQEAVDKMNGFEIKGRKLVVREERERDKRERMNRRQGGGGMGGGGMGGGGMSGGMGGGFGMGGGGGGGGGGMSMQRMINQLGLDPNNITNKVFVSNLDYKVTWQKLKDCFKMAGNVQRAEIMEDKEGKSRGMGIVTFEFPMEAVQAISMFNGQELYQRSMRVRIDSMSNSGSSGAKGGGYNSGPKLPSGLGGIGQGFGVGGQPANFGGMSGGDVKSSSRQDSSGGMRNMGNSGMGGGMNMGSGMGNFGSNMGNSGMGSMGSMGNFGSGMGNSMNSGMSGFGMGNNMGSMNSGMGNSGMGMNNMGDGMGMGGGNFGNSGGMNNMGMMDMDSMDNMGMGMGNYGQMNSGMGSMGGRSTGGMGRSSGGGGISMNNRGQEGCIIFIRNMPYAWEWNKLKEIFRQAGDVKFAEIKKDDKGRSRGCGTVRFGNPEDAQRAITLMNGMEMDGRTIEVRIDKGMN</sequence>
<dbReference type="InterPro" id="IPR050374">
    <property type="entry name" value="RRT5_SRSF_SR"/>
</dbReference>
<dbReference type="SUPFAM" id="SSF54928">
    <property type="entry name" value="RNA-binding domain, RBD"/>
    <property type="match status" value="3"/>
</dbReference>
<dbReference type="GO" id="GO:0005737">
    <property type="term" value="C:cytoplasm"/>
    <property type="evidence" value="ECO:0007669"/>
    <property type="project" value="TreeGrafter"/>
</dbReference>
<keyword evidence="4" id="KW-1185">Reference proteome</keyword>
<dbReference type="PANTHER" id="PTHR23003">
    <property type="entry name" value="RNA RECOGNITION MOTIF RRM DOMAIN CONTAINING PROTEIN"/>
    <property type="match status" value="1"/>
</dbReference>
<dbReference type="GO" id="GO:0003729">
    <property type="term" value="F:mRNA binding"/>
    <property type="evidence" value="ECO:0007669"/>
    <property type="project" value="TreeGrafter"/>
</dbReference>
<evidence type="ECO:0000313" key="4">
    <source>
        <dbReference type="Proteomes" id="UP000749559"/>
    </source>
</evidence>
<feature type="region of interest" description="Disordered" evidence="2">
    <location>
        <begin position="138"/>
        <end position="165"/>
    </location>
</feature>
<dbReference type="FunFam" id="3.30.70.330:FF:000034">
    <property type="entry name" value="heterogeneous nuclear ribonucleoprotein M isoform X1"/>
    <property type="match status" value="2"/>
</dbReference>